<keyword evidence="2" id="KW-1185">Reference proteome</keyword>
<accession>A0ABW3KMC1</accession>
<proteinExistence type="predicted"/>
<sequence length="135" mass="15771">MCAVDHYSGQSFEHRRDRLDQRLLFELQDYLRLVGDTGRILSNDKHGAIQTSSRQILERLNISQETWLNITQEFMNMFKGPVGSLPELSDGSVFLTCGFKISHRPAVVELFPAFFITEESHRLYFSFKRLLLRLF</sequence>
<evidence type="ECO:0000313" key="1">
    <source>
        <dbReference type="EMBL" id="MFD1009520.1"/>
    </source>
</evidence>
<comment type="caution">
    <text evidence="1">The sequence shown here is derived from an EMBL/GenBank/DDBJ whole genome shotgun (WGS) entry which is preliminary data.</text>
</comment>
<dbReference type="Proteomes" id="UP001597048">
    <property type="component" value="Unassembled WGS sequence"/>
</dbReference>
<dbReference type="RefSeq" id="WP_379559546.1">
    <property type="nucleotide sequence ID" value="NZ_JBHTJS010000061.1"/>
</dbReference>
<gene>
    <name evidence="1" type="ORF">ACFQ1C_15335</name>
</gene>
<protein>
    <submittedName>
        <fullName evidence="1">Uncharacterized protein</fullName>
    </submittedName>
</protein>
<reference evidence="2" key="1">
    <citation type="journal article" date="2019" name="Int. J. Syst. Evol. Microbiol.">
        <title>The Global Catalogue of Microorganisms (GCM) 10K type strain sequencing project: providing services to taxonomists for standard genome sequencing and annotation.</title>
        <authorList>
            <consortium name="The Broad Institute Genomics Platform"/>
            <consortium name="The Broad Institute Genome Sequencing Center for Infectious Disease"/>
            <person name="Wu L."/>
            <person name="Ma J."/>
        </authorList>
    </citation>
    <scope>NUCLEOTIDE SEQUENCE [LARGE SCALE GENOMIC DNA]</scope>
    <source>
        <strain evidence="2">CCUG 60525</strain>
    </source>
</reference>
<name>A0ABW3KMC1_9GAMM</name>
<organism evidence="1 2">
    <name type="scientific">Oceanisphaera ostreae</name>
    <dbReference type="NCBI Taxonomy" id="914151"/>
    <lineage>
        <taxon>Bacteria</taxon>
        <taxon>Pseudomonadati</taxon>
        <taxon>Pseudomonadota</taxon>
        <taxon>Gammaproteobacteria</taxon>
        <taxon>Aeromonadales</taxon>
        <taxon>Aeromonadaceae</taxon>
        <taxon>Oceanisphaera</taxon>
    </lineage>
</organism>
<evidence type="ECO:0000313" key="2">
    <source>
        <dbReference type="Proteomes" id="UP001597048"/>
    </source>
</evidence>
<dbReference type="EMBL" id="JBHTJS010000061">
    <property type="protein sequence ID" value="MFD1009520.1"/>
    <property type="molecule type" value="Genomic_DNA"/>
</dbReference>